<feature type="domain" description="Alpha-L-arabinofuranosidase B arabinose-binding" evidence="3">
    <location>
        <begin position="134"/>
        <end position="261"/>
    </location>
</feature>
<dbReference type="InterPro" id="IPR036195">
    <property type="entry name" value="AbfB_ABD_sf"/>
</dbReference>
<keyword evidence="2" id="KW-0812">Transmembrane</keyword>
<evidence type="ECO:0000313" key="4">
    <source>
        <dbReference type="EMBL" id="WTO82374.1"/>
    </source>
</evidence>
<keyword evidence="2" id="KW-1133">Transmembrane helix</keyword>
<feature type="region of interest" description="Disordered" evidence="1">
    <location>
        <begin position="1"/>
        <end position="27"/>
    </location>
</feature>
<dbReference type="Proteomes" id="UP001622690">
    <property type="component" value="Chromosome"/>
</dbReference>
<gene>
    <name evidence="4" type="ORF">OHU27_08045</name>
</gene>
<evidence type="ECO:0000259" key="3">
    <source>
        <dbReference type="Pfam" id="PF05270"/>
    </source>
</evidence>
<name>A0ABZ1IQZ7_9ACTN</name>
<evidence type="ECO:0000256" key="2">
    <source>
        <dbReference type="SAM" id="Phobius"/>
    </source>
</evidence>
<accession>A0ABZ1IQZ7</accession>
<dbReference type="Gene3D" id="2.80.10.50">
    <property type="match status" value="1"/>
</dbReference>
<keyword evidence="5" id="KW-1185">Reference proteome</keyword>
<proteinExistence type="predicted"/>
<sequence length="268" mass="28807">MPDNASRSPQDRPVWEDGWAPDTSRAPGTRRLWLAGGLAVATVVACATALTVSGKDSDGAPTAATPPRVDVSLPGLISFATPSQTPPEGDSGMAAGQEKTPTPTREEAIRSPTASPSASEETASRPPTQGAWRSVRAVNHPDRQWRVSGGSVRLDPVGSGQRGDAVFRLVAGLADASCHSFATADGRYLRHRDFLLRADQHDGSALFRQDATFCPRRSPYSGAVMLESVNHPGRFLRHRDFRLRLDPYQREGLFLADSAFRLVDSPAP</sequence>
<dbReference type="InterPro" id="IPR007934">
    <property type="entry name" value="AbfB_ABD"/>
</dbReference>
<dbReference type="CDD" id="cd23399">
    <property type="entry name" value="beta-trefoil_ABD_ABFB"/>
    <property type="match status" value="1"/>
</dbReference>
<protein>
    <submittedName>
        <fullName evidence="4">AbfB domain-containing protein</fullName>
    </submittedName>
</protein>
<reference evidence="4 5" key="1">
    <citation type="submission" date="2022-10" db="EMBL/GenBank/DDBJ databases">
        <title>The complete genomes of actinobacterial strains from the NBC collection.</title>
        <authorList>
            <person name="Joergensen T.S."/>
            <person name="Alvarez Arevalo M."/>
            <person name="Sterndorff E.B."/>
            <person name="Faurdal D."/>
            <person name="Vuksanovic O."/>
            <person name="Mourched A.-S."/>
            <person name="Charusanti P."/>
            <person name="Shaw S."/>
            <person name="Blin K."/>
            <person name="Weber T."/>
        </authorList>
    </citation>
    <scope>NUCLEOTIDE SEQUENCE [LARGE SCALE GENOMIC DNA]</scope>
    <source>
        <strain evidence="4 5">NBC_00206</strain>
    </source>
</reference>
<evidence type="ECO:0000256" key="1">
    <source>
        <dbReference type="SAM" id="MobiDB-lite"/>
    </source>
</evidence>
<feature type="transmembrane region" description="Helical" evidence="2">
    <location>
        <begin position="32"/>
        <end position="52"/>
    </location>
</feature>
<feature type="region of interest" description="Disordered" evidence="1">
    <location>
        <begin position="53"/>
        <end position="133"/>
    </location>
</feature>
<feature type="compositionally biased region" description="Low complexity" evidence="1">
    <location>
        <begin position="110"/>
        <end position="127"/>
    </location>
</feature>
<dbReference type="Pfam" id="PF05270">
    <property type="entry name" value="AbfB"/>
    <property type="match status" value="1"/>
</dbReference>
<keyword evidence="2" id="KW-0472">Membrane</keyword>
<organism evidence="4 5">
    <name type="scientific">Streptomyces nigra</name>
    <dbReference type="NCBI Taxonomy" id="1827580"/>
    <lineage>
        <taxon>Bacteria</taxon>
        <taxon>Bacillati</taxon>
        <taxon>Actinomycetota</taxon>
        <taxon>Actinomycetes</taxon>
        <taxon>Kitasatosporales</taxon>
        <taxon>Streptomycetaceae</taxon>
        <taxon>Streptomyces</taxon>
    </lineage>
</organism>
<evidence type="ECO:0000313" key="5">
    <source>
        <dbReference type="Proteomes" id="UP001622690"/>
    </source>
</evidence>
<dbReference type="RefSeq" id="WP_406257173.1">
    <property type="nucleotide sequence ID" value="NZ_CP108125.1"/>
</dbReference>
<dbReference type="EMBL" id="CP108125">
    <property type="protein sequence ID" value="WTO82374.1"/>
    <property type="molecule type" value="Genomic_DNA"/>
</dbReference>
<dbReference type="SUPFAM" id="SSF110221">
    <property type="entry name" value="AbfB domain"/>
    <property type="match status" value="1"/>
</dbReference>